<accession>A0A1H4VH28</accession>
<evidence type="ECO:0000313" key="1">
    <source>
        <dbReference type="EMBL" id="SEC80422.1"/>
    </source>
</evidence>
<dbReference type="RefSeq" id="WP_068742911.1">
    <property type="nucleotide sequence ID" value="NZ_FNSA01000003.1"/>
</dbReference>
<dbReference type="STRING" id="57704.SAMN04489793_3230"/>
<protein>
    <submittedName>
        <fullName evidence="1">Uncharacterized protein</fullName>
    </submittedName>
</protein>
<keyword evidence="2" id="KW-1185">Reference proteome</keyword>
<gene>
    <name evidence="1" type="ORF">SAMN04489793_3230</name>
</gene>
<dbReference type="Proteomes" id="UP000182241">
    <property type="component" value="Unassembled WGS sequence"/>
</dbReference>
<dbReference type="AlphaFoldDB" id="A0A1H4VH28"/>
<reference evidence="2" key="1">
    <citation type="submission" date="2016-10" db="EMBL/GenBank/DDBJ databases">
        <authorList>
            <person name="Varghese N."/>
            <person name="Submissions S."/>
        </authorList>
    </citation>
    <scope>NUCLEOTIDE SEQUENCE [LARGE SCALE GENOMIC DNA]</scope>
    <source>
        <strain evidence="2">DSM 44234</strain>
    </source>
</reference>
<dbReference type="EMBL" id="FNSA01000003">
    <property type="protein sequence ID" value="SEC80422.1"/>
    <property type="molecule type" value="Genomic_DNA"/>
</dbReference>
<organism evidence="1 2">
    <name type="scientific">Tsukamurella tyrosinosolvens</name>
    <dbReference type="NCBI Taxonomy" id="57704"/>
    <lineage>
        <taxon>Bacteria</taxon>
        <taxon>Bacillati</taxon>
        <taxon>Actinomycetota</taxon>
        <taxon>Actinomycetes</taxon>
        <taxon>Mycobacteriales</taxon>
        <taxon>Tsukamurellaceae</taxon>
        <taxon>Tsukamurella</taxon>
    </lineage>
</organism>
<evidence type="ECO:0000313" key="2">
    <source>
        <dbReference type="Proteomes" id="UP000182241"/>
    </source>
</evidence>
<proteinExistence type="predicted"/>
<sequence length="134" mass="14234">MIRGATRETQLYLTTLASVLASSVDAPEPLLDLSDVEEPSPAAQRVAVAEVLDEVLGDLDRILRTKKMPPARSNATLGRLLVTRGESYDAVKRTYTPGPGFDTLISALANDAVTDAVVAAIDDGTLDPNTLEAR</sequence>
<name>A0A1H4VH28_TSUTY</name>